<dbReference type="InterPro" id="IPR000524">
    <property type="entry name" value="Tscrpt_reg_HTH_GntR"/>
</dbReference>
<dbReference type="Pfam" id="PF07729">
    <property type="entry name" value="FCD"/>
    <property type="match status" value="1"/>
</dbReference>
<protein>
    <submittedName>
        <fullName evidence="5">GntR family transcriptional regulator</fullName>
    </submittedName>
</protein>
<dbReference type="PROSITE" id="PS50949">
    <property type="entry name" value="HTH_GNTR"/>
    <property type="match status" value="1"/>
</dbReference>
<dbReference type="EMBL" id="CP073347">
    <property type="protein sequence ID" value="UTW12107.1"/>
    <property type="molecule type" value="Genomic_DNA"/>
</dbReference>
<dbReference type="InterPro" id="IPR036388">
    <property type="entry name" value="WH-like_DNA-bd_sf"/>
</dbReference>
<dbReference type="Pfam" id="PF00392">
    <property type="entry name" value="GntR"/>
    <property type="match status" value="1"/>
</dbReference>
<evidence type="ECO:0000256" key="3">
    <source>
        <dbReference type="ARBA" id="ARBA00023163"/>
    </source>
</evidence>
<proteinExistence type="predicted"/>
<dbReference type="PANTHER" id="PTHR43537:SF45">
    <property type="entry name" value="GNTR FAMILY REGULATORY PROTEIN"/>
    <property type="match status" value="1"/>
</dbReference>
<dbReference type="InterPro" id="IPR036390">
    <property type="entry name" value="WH_DNA-bd_sf"/>
</dbReference>
<dbReference type="SUPFAM" id="SSF46785">
    <property type="entry name" value="Winged helix' DNA-binding domain"/>
    <property type="match status" value="1"/>
</dbReference>
<keyword evidence="2" id="KW-0238">DNA-binding</keyword>
<dbReference type="Gene3D" id="1.10.10.10">
    <property type="entry name" value="Winged helix-like DNA-binding domain superfamily/Winged helix DNA-binding domain"/>
    <property type="match status" value="1"/>
</dbReference>
<name>A0ABY5HLH7_9GAMM</name>
<evidence type="ECO:0000259" key="4">
    <source>
        <dbReference type="PROSITE" id="PS50949"/>
    </source>
</evidence>
<accession>A0ABY5HLH7</accession>
<reference evidence="5" key="1">
    <citation type="submission" date="2021-04" db="EMBL/GenBank/DDBJ databases">
        <title>Oceanospirillales bacteria with DddD are important DMSP degraders in coastal seawater.</title>
        <authorList>
            <person name="Liu J."/>
        </authorList>
    </citation>
    <scope>NUCLEOTIDE SEQUENCE</scope>
    <source>
        <strain evidence="5">D13-1</strain>
    </source>
</reference>
<dbReference type="Proteomes" id="UP001058461">
    <property type="component" value="Chromosome"/>
</dbReference>
<dbReference type="PANTHER" id="PTHR43537">
    <property type="entry name" value="TRANSCRIPTIONAL REGULATOR, GNTR FAMILY"/>
    <property type="match status" value="1"/>
</dbReference>
<dbReference type="CDD" id="cd07377">
    <property type="entry name" value="WHTH_GntR"/>
    <property type="match status" value="1"/>
</dbReference>
<sequence>MSTQNLTNIEDLSGSLAQRVYQSLHEAILSMDYPPGTILRKGAICEQLGVSRSPVSEAIARLSADGLVDVIPQSATKVSCLSMDEIREASFLREALELAAVSRVAERRSDEQLTQLTRNLRLQELLVDDGDFAGFYAADEEFHALLMEFTGFPGVSSVAASVSLQLKRARMLLLPEAGRPAEAVKEHKAVVDAIRASDPGAAQAAMKHHLGQLISQIEPLENQHPDLFRSR</sequence>
<keyword evidence="6" id="KW-1185">Reference proteome</keyword>
<dbReference type="SUPFAM" id="SSF48008">
    <property type="entry name" value="GntR ligand-binding domain-like"/>
    <property type="match status" value="1"/>
</dbReference>
<gene>
    <name evidence="5" type="ORF">KDW95_23325</name>
</gene>
<dbReference type="SMART" id="SM00345">
    <property type="entry name" value="HTH_GNTR"/>
    <property type="match status" value="1"/>
</dbReference>
<dbReference type="InterPro" id="IPR008920">
    <property type="entry name" value="TF_FadR/GntR_C"/>
</dbReference>
<evidence type="ECO:0000313" key="6">
    <source>
        <dbReference type="Proteomes" id="UP001058461"/>
    </source>
</evidence>
<keyword evidence="1" id="KW-0805">Transcription regulation</keyword>
<keyword evidence="3" id="KW-0804">Transcription</keyword>
<dbReference type="Gene3D" id="1.20.120.530">
    <property type="entry name" value="GntR ligand-binding domain-like"/>
    <property type="match status" value="1"/>
</dbReference>
<organism evidence="5 6">
    <name type="scientific">Marinobacterium rhizophilum</name>
    <dbReference type="NCBI Taxonomy" id="420402"/>
    <lineage>
        <taxon>Bacteria</taxon>
        <taxon>Pseudomonadati</taxon>
        <taxon>Pseudomonadota</taxon>
        <taxon>Gammaproteobacteria</taxon>
        <taxon>Oceanospirillales</taxon>
        <taxon>Oceanospirillaceae</taxon>
        <taxon>Marinobacterium</taxon>
    </lineage>
</organism>
<evidence type="ECO:0000313" key="5">
    <source>
        <dbReference type="EMBL" id="UTW12107.1"/>
    </source>
</evidence>
<dbReference type="InterPro" id="IPR011711">
    <property type="entry name" value="GntR_C"/>
</dbReference>
<dbReference type="RefSeq" id="WP_255854159.1">
    <property type="nucleotide sequence ID" value="NZ_CP073347.1"/>
</dbReference>
<evidence type="ECO:0000256" key="1">
    <source>
        <dbReference type="ARBA" id="ARBA00023015"/>
    </source>
</evidence>
<feature type="domain" description="HTH gntR-type" evidence="4">
    <location>
        <begin position="14"/>
        <end position="81"/>
    </location>
</feature>
<dbReference type="SMART" id="SM00895">
    <property type="entry name" value="FCD"/>
    <property type="match status" value="1"/>
</dbReference>
<evidence type="ECO:0000256" key="2">
    <source>
        <dbReference type="ARBA" id="ARBA00023125"/>
    </source>
</evidence>